<keyword evidence="1" id="KW-1133">Transmembrane helix</keyword>
<evidence type="ECO:0000313" key="3">
    <source>
        <dbReference type="Proteomes" id="UP000257451"/>
    </source>
</evidence>
<dbReference type="EMBL" id="PEDF01000039">
    <property type="protein sequence ID" value="RFZ44697.1"/>
    <property type="molecule type" value="Genomic_DNA"/>
</dbReference>
<proteinExistence type="predicted"/>
<organism evidence="2 3">
    <name type="scientific">Mycobacterium marinum</name>
    <dbReference type="NCBI Taxonomy" id="1781"/>
    <lineage>
        <taxon>Bacteria</taxon>
        <taxon>Bacillati</taxon>
        <taxon>Actinomycetota</taxon>
        <taxon>Actinomycetes</taxon>
        <taxon>Mycobacteriales</taxon>
        <taxon>Mycobacteriaceae</taxon>
        <taxon>Mycobacterium</taxon>
        <taxon>Mycobacterium ulcerans group</taxon>
    </lineage>
</organism>
<reference evidence="2 3" key="1">
    <citation type="journal article" date="2018" name="Sci. Rep.">
        <title>Extensive genomic diversity among Mycobacterium marinum strains revealed by whole genome sequencing.</title>
        <authorList>
            <person name="Das S."/>
            <person name="Pettersson B.M."/>
            <person name="Behra P.R."/>
            <person name="Mallick A."/>
            <person name="Cheramie M."/>
            <person name="Ramesh M."/>
            <person name="Shirreff L."/>
            <person name="DuCote T."/>
            <person name="Dasgupta S."/>
            <person name="Ennis D.G."/>
            <person name="Kirsebom L.A."/>
        </authorList>
    </citation>
    <scope>NUCLEOTIDE SEQUENCE [LARGE SCALE GENOMIC DNA]</scope>
    <source>
        <strain evidence="2 3">Davis1</strain>
    </source>
</reference>
<dbReference type="AlphaFoldDB" id="A0A3E2MZB6"/>
<name>A0A3E2MZB6_MYCMR</name>
<feature type="transmembrane region" description="Helical" evidence="1">
    <location>
        <begin position="23"/>
        <end position="45"/>
    </location>
</feature>
<protein>
    <submittedName>
        <fullName evidence="2">Ribonuclease VapC15</fullName>
        <ecNumber evidence="2">3.1.-.-</ecNumber>
    </submittedName>
</protein>
<dbReference type="GO" id="GO:0016787">
    <property type="term" value="F:hydrolase activity"/>
    <property type="evidence" value="ECO:0007669"/>
    <property type="project" value="UniProtKB-KW"/>
</dbReference>
<evidence type="ECO:0000256" key="1">
    <source>
        <dbReference type="SAM" id="Phobius"/>
    </source>
</evidence>
<keyword evidence="1" id="KW-0812">Transmembrane</keyword>
<comment type="caution">
    <text evidence="2">The sequence shown here is derived from an EMBL/GenBank/DDBJ whole genome shotgun (WGS) entry which is preliminary data.</text>
</comment>
<keyword evidence="1" id="KW-0472">Membrane</keyword>
<dbReference type="EC" id="3.1.-.-" evidence="2"/>
<keyword evidence="2" id="KW-0378">Hydrolase</keyword>
<sequence length="63" mass="6713">MIVDTSLWTEFLSASMALASHWLAARVAVNLTMVVPGVVVMELLIGTTTGSKAALRPTNRTLV</sequence>
<accession>A0A3E2MZB6</accession>
<dbReference type="Proteomes" id="UP000257451">
    <property type="component" value="Unassembled WGS sequence"/>
</dbReference>
<dbReference type="Gene3D" id="3.40.50.1010">
    <property type="entry name" value="5'-nuclease"/>
    <property type="match status" value="1"/>
</dbReference>
<gene>
    <name evidence="2" type="ORF">DAVIS_01467</name>
</gene>
<evidence type="ECO:0000313" key="2">
    <source>
        <dbReference type="EMBL" id="RFZ44697.1"/>
    </source>
</evidence>